<dbReference type="InterPro" id="IPR036188">
    <property type="entry name" value="FAD/NAD-bd_sf"/>
</dbReference>
<keyword evidence="2" id="KW-0560">Oxidoreductase</keyword>
<dbReference type="KEGG" id="syw:SYNW0816"/>
<dbReference type="Proteomes" id="UP000001422">
    <property type="component" value="Chromosome"/>
</dbReference>
<evidence type="ECO:0000313" key="2">
    <source>
        <dbReference type="EMBL" id="CAE07331.1"/>
    </source>
</evidence>
<dbReference type="SUPFAM" id="SSF51905">
    <property type="entry name" value="FAD/NAD(P)-binding domain"/>
    <property type="match status" value="1"/>
</dbReference>
<dbReference type="EMBL" id="BX569691">
    <property type="protein sequence ID" value="CAE07331.1"/>
    <property type="molecule type" value="Genomic_DNA"/>
</dbReference>
<dbReference type="eggNOG" id="COG0654">
    <property type="taxonomic scope" value="Bacteria"/>
</dbReference>
<dbReference type="Pfam" id="PF01494">
    <property type="entry name" value="FAD_binding_3"/>
    <property type="match status" value="1"/>
</dbReference>
<gene>
    <name evidence="2" type="primary">ubiH</name>
    <name evidence="2" type="ordered locus">SYNW0816</name>
</gene>
<evidence type="ECO:0000259" key="1">
    <source>
        <dbReference type="Pfam" id="PF01494"/>
    </source>
</evidence>
<dbReference type="RefSeq" id="WP_011127681.1">
    <property type="nucleotide sequence ID" value="NC_005070.1"/>
</dbReference>
<dbReference type="InterPro" id="IPR002938">
    <property type="entry name" value="FAD-bd"/>
</dbReference>
<dbReference type="Gene3D" id="3.50.50.60">
    <property type="entry name" value="FAD/NAD(P)-binding domain"/>
    <property type="match status" value="2"/>
</dbReference>
<dbReference type="GO" id="GO:0016491">
    <property type="term" value="F:oxidoreductase activity"/>
    <property type="evidence" value="ECO:0007669"/>
    <property type="project" value="UniProtKB-KW"/>
</dbReference>
<dbReference type="Gene3D" id="3.30.9.10">
    <property type="entry name" value="D-Amino Acid Oxidase, subunit A, domain 2"/>
    <property type="match status" value="1"/>
</dbReference>
<keyword evidence="3" id="KW-1185">Reference proteome</keyword>
<dbReference type="EC" id="1.14.13.-" evidence="2"/>
<feature type="domain" description="FAD-binding" evidence="1">
    <location>
        <begin position="145"/>
        <end position="302"/>
    </location>
</feature>
<dbReference type="PRINTS" id="PR00420">
    <property type="entry name" value="RNGMNOXGNASE"/>
</dbReference>
<name>Q7U810_PARMW</name>
<reference evidence="2 3" key="1">
    <citation type="journal article" date="2003" name="Nature">
        <title>The genome of a motile marine Synechococcus.</title>
        <authorList>
            <person name="Palenik B."/>
            <person name="Brahamsha B."/>
            <person name="Larimer F."/>
            <person name="Land M."/>
            <person name="Hauser L."/>
            <person name="Chain P."/>
            <person name="Lamerdin J."/>
            <person name="Regala W."/>
            <person name="Allen E.A."/>
            <person name="McCarren J."/>
            <person name="Paulsen I."/>
            <person name="Dufresne A."/>
            <person name="Partensky F."/>
            <person name="Webb E."/>
            <person name="Waterbury J."/>
        </authorList>
    </citation>
    <scope>NUCLEOTIDE SEQUENCE [LARGE SCALE GENOMIC DNA]</scope>
    <source>
        <strain evidence="2 3">WH8102</strain>
    </source>
</reference>
<proteinExistence type="predicted"/>
<organism evidence="2 3">
    <name type="scientific">Parasynechococcus marenigrum (strain WH8102)</name>
    <dbReference type="NCBI Taxonomy" id="84588"/>
    <lineage>
        <taxon>Bacteria</taxon>
        <taxon>Bacillati</taxon>
        <taxon>Cyanobacteriota</taxon>
        <taxon>Cyanophyceae</taxon>
        <taxon>Synechococcales</taxon>
        <taxon>Prochlorococcaceae</taxon>
        <taxon>Parasynechococcus</taxon>
        <taxon>Parasynechococcus marenigrum</taxon>
    </lineage>
</organism>
<dbReference type="InterPro" id="IPR051205">
    <property type="entry name" value="UbiH/COQ6_monooxygenase"/>
</dbReference>
<dbReference type="PANTHER" id="PTHR43876">
    <property type="entry name" value="UBIQUINONE BIOSYNTHESIS MONOOXYGENASE COQ6, MITOCHONDRIAL"/>
    <property type="match status" value="1"/>
</dbReference>
<evidence type="ECO:0000313" key="3">
    <source>
        <dbReference type="Proteomes" id="UP000001422"/>
    </source>
</evidence>
<dbReference type="HOGENOM" id="CLU_009665_8_1_3"/>
<sequence length="381" mass="42112">MATSSTTFHILGAGPTGSLAAIALASTGCSVVLTDPLTRKELLSRSRAYAITHSSRRLLTDLNLWTSLQGSLTAFSFLDLRDSACGGRVVFGLDDLPNSNGRHEAIGWILDHQPLMKLLMDRLHQHHRVELALGCTAPTPGIDDLIVAADGPRSTTRSQWDIGCWKFRYRQGCLTSKIALRGVKPGMAYELFRPEGPFAILPLGDGIFQVVWSAPWTQCQRRADLPTPEFLDELAAVLPAGIEPDLLLDTPRAFSQQWSMARRLSRGRGVLLGEAGHRCHPVGGQGLNLCWRDVASLRNLAEHGGTSQRLARRYGRSRWADLLMVGLATDLLVRLFSNQQPWLLPFRRIGLKAMARFSWLRRISLLAMTDGPTQLLKPLPD</sequence>
<accession>Q7U810</accession>
<dbReference type="STRING" id="84588.SYNW0816"/>
<dbReference type="PANTHER" id="PTHR43876:SF7">
    <property type="entry name" value="UBIQUINONE BIOSYNTHESIS MONOOXYGENASE COQ6, MITOCHONDRIAL"/>
    <property type="match status" value="1"/>
</dbReference>
<dbReference type="GO" id="GO:0071949">
    <property type="term" value="F:FAD binding"/>
    <property type="evidence" value="ECO:0007669"/>
    <property type="project" value="InterPro"/>
</dbReference>
<protein>
    <submittedName>
        <fullName evidence="2">Possible 2-octaprenyl-6-methoxyphenol 4-monoxygenase UbiH</fullName>
        <ecNumber evidence="2">1.14.13.-</ecNumber>
    </submittedName>
</protein>
<dbReference type="AlphaFoldDB" id="Q7U810"/>